<dbReference type="InterPro" id="IPR034984">
    <property type="entry name" value="Imelysin-like_IPPA"/>
</dbReference>
<dbReference type="CDD" id="cd14659">
    <property type="entry name" value="Imelysin-like_IPPA"/>
    <property type="match status" value="1"/>
</dbReference>
<evidence type="ECO:0000259" key="4">
    <source>
        <dbReference type="Pfam" id="PF09375"/>
    </source>
</evidence>
<keyword evidence="2 3" id="KW-0732">Signal</keyword>
<keyword evidence="6" id="KW-1185">Reference proteome</keyword>
<feature type="chain" id="PRO_5037077551" evidence="3">
    <location>
        <begin position="26"/>
        <end position="368"/>
    </location>
</feature>
<organism evidence="5 6">
    <name type="scientific">Pelagibius litoralis</name>
    <dbReference type="NCBI Taxonomy" id="374515"/>
    <lineage>
        <taxon>Bacteria</taxon>
        <taxon>Pseudomonadati</taxon>
        <taxon>Pseudomonadota</taxon>
        <taxon>Alphaproteobacteria</taxon>
        <taxon>Rhodospirillales</taxon>
        <taxon>Rhodovibrionaceae</taxon>
        <taxon>Pelagibius</taxon>
    </lineage>
</organism>
<evidence type="ECO:0000256" key="3">
    <source>
        <dbReference type="SAM" id="SignalP"/>
    </source>
</evidence>
<dbReference type="AlphaFoldDB" id="A0A967KD92"/>
<comment type="caution">
    <text evidence="5">The sequence shown here is derived from an EMBL/GenBank/DDBJ whole genome shotgun (WGS) entry which is preliminary data.</text>
</comment>
<dbReference type="Gene3D" id="1.20.1420.20">
    <property type="entry name" value="M75 peptidase, HXXE motif"/>
    <property type="match status" value="1"/>
</dbReference>
<evidence type="ECO:0000256" key="2">
    <source>
        <dbReference type="ARBA" id="ARBA00022729"/>
    </source>
</evidence>
<dbReference type="RefSeq" id="WP_167226366.1">
    <property type="nucleotide sequence ID" value="NZ_JAAQPH010000012.1"/>
</dbReference>
<dbReference type="EMBL" id="JAAQPH010000012">
    <property type="protein sequence ID" value="NIA70095.1"/>
    <property type="molecule type" value="Genomic_DNA"/>
</dbReference>
<dbReference type="Proteomes" id="UP000761264">
    <property type="component" value="Unassembled WGS sequence"/>
</dbReference>
<dbReference type="Pfam" id="PF09375">
    <property type="entry name" value="Peptidase_M75"/>
    <property type="match status" value="1"/>
</dbReference>
<evidence type="ECO:0000256" key="1">
    <source>
        <dbReference type="ARBA" id="ARBA00004196"/>
    </source>
</evidence>
<gene>
    <name evidence="5" type="ORF">HBA54_15930</name>
</gene>
<feature type="signal peptide" evidence="3">
    <location>
        <begin position="1"/>
        <end position="25"/>
    </location>
</feature>
<dbReference type="InterPro" id="IPR038352">
    <property type="entry name" value="Imelysin_sf"/>
</dbReference>
<evidence type="ECO:0000313" key="6">
    <source>
        <dbReference type="Proteomes" id="UP000761264"/>
    </source>
</evidence>
<evidence type="ECO:0000313" key="5">
    <source>
        <dbReference type="EMBL" id="NIA70095.1"/>
    </source>
</evidence>
<name>A0A967KD92_9PROT</name>
<dbReference type="InterPro" id="IPR018976">
    <property type="entry name" value="Imelysin-like"/>
</dbReference>
<sequence>MKSRDRRFGVFVWIGLALAPGPVTAAPTVAEVDDFASFNEAAIEDYLLPRYEALAAAGEGLKGVLRRDCADGRLDDGASGQAYHVMMDAWMAVQHLRFGPSELFLRAERMQFWPDKRGSIGRRLSQLLMAADQSDLEPRRFAQGSVAIQGLPALERLLFDMPGDNENAFACDLAVRIGANLRDISTALLADWRDGPSAYAAVMRDASKGNAEYLDAKEASLQLAKSLHSALLLIVDFKLQRVLGDFEEAVKPKRAESWRSGRSLRNIRINLAAARTLYQDVGQGGFAALLRRQPGGPTLHVEIAAAFRHVEKRLASLPPSWIEVLAEPRGWQRVSMIHQDLRDLLALISGPFSQTLDLPLGFNSFDGD</sequence>
<accession>A0A967KD92</accession>
<comment type="subcellular location">
    <subcellularLocation>
        <location evidence="1">Cell envelope</location>
    </subcellularLocation>
</comment>
<feature type="domain" description="Imelysin-like" evidence="4">
    <location>
        <begin position="48"/>
        <end position="346"/>
    </location>
</feature>
<reference evidence="5" key="1">
    <citation type="submission" date="2020-03" db="EMBL/GenBank/DDBJ databases">
        <title>Genome of Pelagibius litoralis DSM 21314T.</title>
        <authorList>
            <person name="Wang G."/>
        </authorList>
    </citation>
    <scope>NUCLEOTIDE SEQUENCE</scope>
    <source>
        <strain evidence="5">DSM 21314</strain>
    </source>
</reference>
<proteinExistence type="predicted"/>
<protein>
    <submittedName>
        <fullName evidence="5">Imelysin family protein</fullName>
    </submittedName>
</protein>
<dbReference type="GO" id="GO:0030313">
    <property type="term" value="C:cell envelope"/>
    <property type="evidence" value="ECO:0007669"/>
    <property type="project" value="UniProtKB-SubCell"/>
</dbReference>